<feature type="transmembrane region" description="Helical" evidence="8">
    <location>
        <begin position="129"/>
        <end position="153"/>
    </location>
</feature>
<dbReference type="InterPro" id="IPR003667">
    <property type="entry name" value="NqrDE/RnfAE"/>
</dbReference>
<dbReference type="AlphaFoldDB" id="A0A1M6LX94"/>
<evidence type="ECO:0000256" key="8">
    <source>
        <dbReference type="HAMAP-Rule" id="MF_00478"/>
    </source>
</evidence>
<evidence type="ECO:0000256" key="4">
    <source>
        <dbReference type="ARBA" id="ARBA00022967"/>
    </source>
</evidence>
<accession>A0A1M6LX94</accession>
<dbReference type="GO" id="GO:0022900">
    <property type="term" value="P:electron transport chain"/>
    <property type="evidence" value="ECO:0007669"/>
    <property type="project" value="UniProtKB-UniRule"/>
</dbReference>
<comment type="subcellular location">
    <subcellularLocation>
        <location evidence="8">Cell membrane</location>
        <topology evidence="8">Multi-pass membrane protein</topology>
    </subcellularLocation>
    <subcellularLocation>
        <location evidence="1">Endomembrane system</location>
        <topology evidence="1">Multi-pass membrane protein</topology>
    </subcellularLocation>
</comment>
<keyword evidence="6 8" id="KW-1133">Transmembrane helix</keyword>
<evidence type="ECO:0000313" key="10">
    <source>
        <dbReference type="Proteomes" id="UP000184082"/>
    </source>
</evidence>
<comment type="subunit">
    <text evidence="8">The complex is composed of six subunits: RnfA, RnfB, RnfC, RnfD, RnfE and RnfG.</text>
</comment>
<keyword evidence="5 8" id="KW-0249">Electron transport</keyword>
<dbReference type="Pfam" id="PF02508">
    <property type="entry name" value="Rnf-Nqr"/>
    <property type="match status" value="1"/>
</dbReference>
<protein>
    <recommendedName>
        <fullName evidence="8">Ion-translocating oxidoreductase complex subunit E</fullName>
        <ecNumber evidence="8">7.-.-.-</ecNumber>
    </recommendedName>
    <alternativeName>
        <fullName evidence="8">Rnf electron transport complex subunit E</fullName>
    </alternativeName>
</protein>
<feature type="transmembrane region" description="Helical" evidence="8">
    <location>
        <begin position="75"/>
        <end position="91"/>
    </location>
</feature>
<gene>
    <name evidence="8" type="primary">rnfE</name>
    <name evidence="9" type="ORF">SAMN02745883_00382</name>
</gene>
<keyword evidence="10" id="KW-1185">Reference proteome</keyword>
<comment type="function">
    <text evidence="8">Part of a membrane-bound complex that couples electron transfer with translocation of ions across the membrane.</text>
</comment>
<dbReference type="PANTHER" id="PTHR30586:SF0">
    <property type="entry name" value="ION-TRANSLOCATING OXIDOREDUCTASE COMPLEX SUBUNIT E"/>
    <property type="match status" value="1"/>
</dbReference>
<dbReference type="HAMAP" id="MF_00478">
    <property type="entry name" value="RsxE_RnfE"/>
    <property type="match status" value="1"/>
</dbReference>
<evidence type="ECO:0000256" key="1">
    <source>
        <dbReference type="ARBA" id="ARBA00004127"/>
    </source>
</evidence>
<feature type="transmembrane region" description="Helical" evidence="8">
    <location>
        <begin position="97"/>
        <end position="117"/>
    </location>
</feature>
<evidence type="ECO:0000313" key="9">
    <source>
        <dbReference type="EMBL" id="SHJ75782.1"/>
    </source>
</evidence>
<dbReference type="STRING" id="1121266.SAMN02745883_00382"/>
<keyword evidence="7 8" id="KW-0472">Membrane</keyword>
<dbReference type="PIRSF" id="PIRSF006102">
    <property type="entry name" value="NQR_DE"/>
    <property type="match status" value="1"/>
</dbReference>
<keyword evidence="8" id="KW-1003">Cell membrane</keyword>
<keyword evidence="3 8" id="KW-0812">Transmembrane</keyword>
<dbReference type="Proteomes" id="UP000184082">
    <property type="component" value="Unassembled WGS sequence"/>
</dbReference>
<dbReference type="GO" id="GO:0012505">
    <property type="term" value="C:endomembrane system"/>
    <property type="evidence" value="ECO:0007669"/>
    <property type="project" value="UniProtKB-SubCell"/>
</dbReference>
<feature type="transmembrane region" description="Helical" evidence="8">
    <location>
        <begin position="45"/>
        <end position="63"/>
    </location>
</feature>
<feature type="transmembrane region" description="Helical" evidence="8">
    <location>
        <begin position="21"/>
        <end position="39"/>
    </location>
</feature>
<dbReference type="NCBIfam" id="TIGR01948">
    <property type="entry name" value="rnfE"/>
    <property type="match status" value="1"/>
</dbReference>
<keyword evidence="4 8" id="KW-1278">Translocase</keyword>
<dbReference type="InterPro" id="IPR010968">
    <property type="entry name" value="RnfE"/>
</dbReference>
<feature type="transmembrane region" description="Helical" evidence="8">
    <location>
        <begin position="173"/>
        <end position="197"/>
    </location>
</feature>
<sequence length="202" mass="21318">MEVKILNPIKNLKNGLVKENPIFFQLLGMCPTLAVTTSASNGMGMGLATTAVLVCSNTVISLLRKFIPSKIRIPVFIVVIASFVTIVGMLMEGYVPALFNTLGLFIPLIVVNCLILARAEAYASKNGVLGSAFDGIGMGLGFTWALTLLGSIRELLGAGSIFGFNVFGASFKPALIMILPPGAFLALGILLAINNVIKSKNK</sequence>
<evidence type="ECO:0000256" key="5">
    <source>
        <dbReference type="ARBA" id="ARBA00022982"/>
    </source>
</evidence>
<dbReference type="EC" id="7.-.-.-" evidence="8"/>
<evidence type="ECO:0000256" key="2">
    <source>
        <dbReference type="ARBA" id="ARBA00022448"/>
    </source>
</evidence>
<evidence type="ECO:0000256" key="7">
    <source>
        <dbReference type="ARBA" id="ARBA00023136"/>
    </source>
</evidence>
<dbReference type="NCBIfam" id="NF009070">
    <property type="entry name" value="PRK12405.1"/>
    <property type="match status" value="1"/>
</dbReference>
<reference evidence="9 10" key="1">
    <citation type="submission" date="2016-11" db="EMBL/GenBank/DDBJ databases">
        <authorList>
            <person name="Jaros S."/>
            <person name="Januszkiewicz K."/>
            <person name="Wedrychowicz H."/>
        </authorList>
    </citation>
    <scope>NUCLEOTIDE SEQUENCE [LARGE SCALE GENOMIC DNA]</scope>
    <source>
        <strain evidence="9 10">DSM 14501</strain>
    </source>
</reference>
<name>A0A1M6LX94_9FIRM</name>
<dbReference type="GO" id="GO:0005886">
    <property type="term" value="C:plasma membrane"/>
    <property type="evidence" value="ECO:0007669"/>
    <property type="project" value="UniProtKB-SubCell"/>
</dbReference>
<evidence type="ECO:0000256" key="6">
    <source>
        <dbReference type="ARBA" id="ARBA00022989"/>
    </source>
</evidence>
<dbReference type="PANTHER" id="PTHR30586">
    <property type="entry name" value="ELECTRON TRANSPORT COMPLEX PROTEIN RNFE"/>
    <property type="match status" value="1"/>
</dbReference>
<dbReference type="EMBL" id="FRAJ01000003">
    <property type="protein sequence ID" value="SHJ75782.1"/>
    <property type="molecule type" value="Genomic_DNA"/>
</dbReference>
<proteinExistence type="inferred from homology"/>
<comment type="similarity">
    <text evidence="8">Belongs to the NqrDE/RnfAE family.</text>
</comment>
<evidence type="ECO:0000256" key="3">
    <source>
        <dbReference type="ARBA" id="ARBA00022692"/>
    </source>
</evidence>
<organism evidence="9 10">
    <name type="scientific">Caminicella sporogenes DSM 14501</name>
    <dbReference type="NCBI Taxonomy" id="1121266"/>
    <lineage>
        <taxon>Bacteria</taxon>
        <taxon>Bacillati</taxon>
        <taxon>Bacillota</taxon>
        <taxon>Clostridia</taxon>
        <taxon>Peptostreptococcales</taxon>
        <taxon>Caminicellaceae</taxon>
        <taxon>Caminicella</taxon>
    </lineage>
</organism>
<keyword evidence="2 8" id="KW-0813">Transport</keyword>